<evidence type="ECO:0000313" key="15">
    <source>
        <dbReference type="EMBL" id="MCR9036437.1"/>
    </source>
</evidence>
<evidence type="ECO:0000256" key="12">
    <source>
        <dbReference type="ARBA" id="ARBA00039702"/>
    </source>
</evidence>
<feature type="transmembrane region" description="Helical" evidence="14">
    <location>
        <begin position="379"/>
        <end position="404"/>
    </location>
</feature>
<keyword evidence="3" id="KW-0813">Transport</keyword>
<dbReference type="NCBIfam" id="NF006920">
    <property type="entry name" value="PRK09410.1-2"/>
    <property type="match status" value="1"/>
</dbReference>
<dbReference type="EMBL" id="JANSKA010000003">
    <property type="protein sequence ID" value="MCR9036437.1"/>
    <property type="molecule type" value="Genomic_DNA"/>
</dbReference>
<keyword evidence="6" id="KW-0598">Phosphotransferase system</keyword>
<dbReference type="PANTHER" id="PTHR33843:SF4">
    <property type="entry name" value="ASCORBATE-SPECIFIC PTS SYSTEM EIIC COMPONENT"/>
    <property type="match status" value="1"/>
</dbReference>
<keyword evidence="8 14" id="KW-1133">Transmembrane helix</keyword>
<dbReference type="InterPro" id="IPR004703">
    <property type="entry name" value="PTS_sugar-sp_permease"/>
</dbReference>
<dbReference type="Pfam" id="PF03611">
    <property type="entry name" value="EIIC-GAT"/>
    <property type="match status" value="1"/>
</dbReference>
<gene>
    <name evidence="15" type="ORF">NVS32_05670</name>
</gene>
<comment type="function">
    <text evidence="10">The phosphoenolpyruvate-dependent sugar phosphotransferase system (sugar PTS), a major carbohydrate active transport system, catalyzes the phosphorylation of incoming sugar substrates concomitantly with their translocation across the cell membrane. The enzyme II UlaABC PTS system is involved in ascorbate transport.</text>
</comment>
<evidence type="ECO:0000256" key="14">
    <source>
        <dbReference type="SAM" id="Phobius"/>
    </source>
</evidence>
<evidence type="ECO:0000256" key="6">
    <source>
        <dbReference type="ARBA" id="ARBA00022683"/>
    </source>
</evidence>
<dbReference type="RefSeq" id="WP_258499010.1">
    <property type="nucleotide sequence ID" value="NZ_JANSKA010000003.1"/>
</dbReference>
<dbReference type="NCBIfam" id="NF006921">
    <property type="entry name" value="PRK09410.1-3"/>
    <property type="match status" value="1"/>
</dbReference>
<evidence type="ECO:0000256" key="9">
    <source>
        <dbReference type="ARBA" id="ARBA00023136"/>
    </source>
</evidence>
<comment type="subcellular location">
    <subcellularLocation>
        <location evidence="1">Cell membrane</location>
        <topology evidence="1">Multi-pass membrane protein</topology>
    </subcellularLocation>
</comment>
<feature type="transmembrane region" description="Helical" evidence="14">
    <location>
        <begin position="122"/>
        <end position="143"/>
    </location>
</feature>
<comment type="similarity">
    <text evidence="11">Belongs to the UlaA family.</text>
</comment>
<evidence type="ECO:0000256" key="13">
    <source>
        <dbReference type="ARBA" id="ARBA00042859"/>
    </source>
</evidence>
<keyword evidence="4" id="KW-1003">Cell membrane</keyword>
<feature type="transmembrane region" description="Helical" evidence="14">
    <location>
        <begin position="339"/>
        <end position="367"/>
    </location>
</feature>
<feature type="transmembrane region" description="Helical" evidence="14">
    <location>
        <begin position="424"/>
        <end position="446"/>
    </location>
</feature>
<keyword evidence="9 14" id="KW-0472">Membrane</keyword>
<accession>A0ABT1Z8B6</accession>
<evidence type="ECO:0000256" key="10">
    <source>
        <dbReference type="ARBA" id="ARBA00037387"/>
    </source>
</evidence>
<evidence type="ECO:0000256" key="3">
    <source>
        <dbReference type="ARBA" id="ARBA00022448"/>
    </source>
</evidence>
<sequence length="463" mass="48759">MDAVLVILKFFESILTKPAWIMGLFSFVGLVALKRPAHKIMTGTLKPILGYLMLSAGAGLIQTNLAPLGTFIETGFHIQGVVPNNEVIVSMAQTVLGVQTMVILILGYVVNILIARFTKFKYIFLTGHHSLFMACLLSAVLQASGFTDVPLVITGGLFLGLVSAMLPAVGQHFTEKVTEGDEIAMGHFGSLAYYISAAVGSIFKKDAEENSTEKIEVPESLAFLRDTTISTGLTMAFFYLLTGIVAWVADPAVVDELAGGDNFIVYALTCALSFAVGVTIVYNGVRMILADLVPAFQGISNKLIPGAIPAVDCAVFFPYAPTAVILGFVASFIGGVVGMFIVGATMGVFIIPGMVPHFFCGATAGIFGNATGGRKGAALGAFVNGLLITFAPALLLPVLSVFGFQNTTFGDFDFGVIGITLGRTAAAFGPTGVYVILAILLVVAFVPNFIKTKSPVINHTPEE</sequence>
<evidence type="ECO:0000256" key="11">
    <source>
        <dbReference type="ARBA" id="ARBA00038218"/>
    </source>
</evidence>
<feature type="transmembrane region" description="Helical" evidence="14">
    <location>
        <begin position="20"/>
        <end position="37"/>
    </location>
</feature>
<keyword evidence="16" id="KW-1185">Reference proteome</keyword>
<keyword evidence="5" id="KW-0762">Sugar transport</keyword>
<evidence type="ECO:0000256" key="7">
    <source>
        <dbReference type="ARBA" id="ARBA00022692"/>
    </source>
</evidence>
<name>A0ABT1Z8B6_9ACTN</name>
<proteinExistence type="inferred from homology"/>
<keyword evidence="7 14" id="KW-0812">Transmembrane</keyword>
<reference evidence="15 16" key="1">
    <citation type="submission" date="2022-08" db="EMBL/GenBank/DDBJ databases">
        <title>Tractidigestivibacter montrealensis type strain KD21.</title>
        <authorList>
            <person name="Diop K."/>
            <person name="Richard C."/>
            <person name="Routy B."/>
        </authorList>
    </citation>
    <scope>NUCLEOTIDE SEQUENCE [LARGE SCALE GENOMIC DNA]</scope>
    <source>
        <strain evidence="15 16">KD21</strain>
    </source>
</reference>
<evidence type="ECO:0000256" key="4">
    <source>
        <dbReference type="ARBA" id="ARBA00022475"/>
    </source>
</evidence>
<feature type="transmembrane region" description="Helical" evidence="14">
    <location>
        <begin position="306"/>
        <end position="333"/>
    </location>
</feature>
<comment type="subunit">
    <text evidence="2">Homodimer.</text>
</comment>
<evidence type="ECO:0000256" key="2">
    <source>
        <dbReference type="ARBA" id="ARBA00011738"/>
    </source>
</evidence>
<feature type="transmembrane region" description="Helical" evidence="14">
    <location>
        <begin position="263"/>
        <end position="285"/>
    </location>
</feature>
<dbReference type="InterPro" id="IPR051562">
    <property type="entry name" value="Ascorbate-PTS_EIIC"/>
</dbReference>
<dbReference type="Proteomes" id="UP001204320">
    <property type="component" value="Unassembled WGS sequence"/>
</dbReference>
<feature type="transmembrane region" description="Helical" evidence="14">
    <location>
        <begin position="87"/>
        <end position="110"/>
    </location>
</feature>
<protein>
    <recommendedName>
        <fullName evidence="12">Ascorbate-specific PTS system EIIC component</fullName>
    </recommendedName>
    <alternativeName>
        <fullName evidence="13">Ascorbate-specific permease IIC component UlaA</fullName>
    </alternativeName>
</protein>
<dbReference type="NCBIfam" id="NF009553">
    <property type="entry name" value="PRK12997.1-5"/>
    <property type="match status" value="1"/>
</dbReference>
<organism evidence="15 16">
    <name type="scientific">Tractidigestivibacter montrealensis</name>
    <dbReference type="NCBI Taxonomy" id="2972466"/>
    <lineage>
        <taxon>Bacteria</taxon>
        <taxon>Bacillati</taxon>
        <taxon>Actinomycetota</taxon>
        <taxon>Coriobacteriia</taxon>
        <taxon>Coriobacteriales</taxon>
        <taxon>Atopobiaceae</taxon>
        <taxon>Tractidigestivibacter</taxon>
    </lineage>
</organism>
<evidence type="ECO:0000256" key="5">
    <source>
        <dbReference type="ARBA" id="ARBA00022597"/>
    </source>
</evidence>
<evidence type="ECO:0000256" key="1">
    <source>
        <dbReference type="ARBA" id="ARBA00004651"/>
    </source>
</evidence>
<dbReference type="PANTHER" id="PTHR33843">
    <property type="entry name" value="ASCORBATE-SPECIFIC PTS SYSTEM EIIC COMPONENT"/>
    <property type="match status" value="1"/>
</dbReference>
<feature type="transmembrane region" description="Helical" evidence="14">
    <location>
        <begin position="49"/>
        <end position="67"/>
    </location>
</feature>
<feature type="transmembrane region" description="Helical" evidence="14">
    <location>
        <begin position="229"/>
        <end position="248"/>
    </location>
</feature>
<feature type="transmembrane region" description="Helical" evidence="14">
    <location>
        <begin position="149"/>
        <end position="169"/>
    </location>
</feature>
<evidence type="ECO:0000256" key="8">
    <source>
        <dbReference type="ARBA" id="ARBA00022989"/>
    </source>
</evidence>
<comment type="caution">
    <text evidence="15">The sequence shown here is derived from an EMBL/GenBank/DDBJ whole genome shotgun (WGS) entry which is preliminary data.</text>
</comment>
<evidence type="ECO:0000313" key="16">
    <source>
        <dbReference type="Proteomes" id="UP001204320"/>
    </source>
</evidence>